<name>A0A1I3NK12_9FLAO</name>
<dbReference type="Proteomes" id="UP000199559">
    <property type="component" value="Unassembled WGS sequence"/>
</dbReference>
<gene>
    <name evidence="1" type="ORF">SAMN05443431_104178</name>
</gene>
<dbReference type="EMBL" id="FORM01000004">
    <property type="protein sequence ID" value="SFJ09512.1"/>
    <property type="molecule type" value="Genomic_DNA"/>
</dbReference>
<protein>
    <submittedName>
        <fullName evidence="1">Serine O-acetyltransferase</fullName>
    </submittedName>
</protein>
<dbReference type="PANTHER" id="PTHR42811">
    <property type="entry name" value="SERINE ACETYLTRANSFERASE"/>
    <property type="match status" value="1"/>
</dbReference>
<dbReference type="Pfam" id="PF00132">
    <property type="entry name" value="Hexapep"/>
    <property type="match status" value="1"/>
</dbReference>
<sequence length="195" mass="21674">MVEFISFLQAKVYKPKAIPDKVIHDAFEKTVKDVNYHLPALSKKQIKQRIQSNANELAVFLFRLGNQLQTDNYNDLTAQIHWLLKELCSCEIYFNNSIAEGFYIIHGQGTVIGSRNTIGKGFIIHQGCTIGHKKNGEGTGVVIGDNVTLYCNASILGDLKIENNVTIGAHILVGNSIKSNSIVLKDEVHKIKPLK</sequence>
<dbReference type="InterPro" id="IPR001451">
    <property type="entry name" value="Hexapep"/>
</dbReference>
<reference evidence="2" key="1">
    <citation type="submission" date="2016-10" db="EMBL/GenBank/DDBJ databases">
        <authorList>
            <person name="Varghese N."/>
            <person name="Submissions S."/>
        </authorList>
    </citation>
    <scope>NUCLEOTIDE SEQUENCE [LARGE SCALE GENOMIC DNA]</scope>
    <source>
        <strain evidence="2">DSM 28881</strain>
    </source>
</reference>
<dbReference type="Gene3D" id="2.160.10.10">
    <property type="entry name" value="Hexapeptide repeat proteins"/>
    <property type="match status" value="1"/>
</dbReference>
<proteinExistence type="predicted"/>
<dbReference type="SUPFAM" id="SSF51161">
    <property type="entry name" value="Trimeric LpxA-like enzymes"/>
    <property type="match status" value="1"/>
</dbReference>
<accession>A0A1I3NK12</accession>
<evidence type="ECO:0000313" key="2">
    <source>
        <dbReference type="Proteomes" id="UP000199559"/>
    </source>
</evidence>
<organism evidence="1 2">
    <name type="scientific">Olleya namhaensis</name>
    <dbReference type="NCBI Taxonomy" id="1144750"/>
    <lineage>
        <taxon>Bacteria</taxon>
        <taxon>Pseudomonadati</taxon>
        <taxon>Bacteroidota</taxon>
        <taxon>Flavobacteriia</taxon>
        <taxon>Flavobacteriales</taxon>
        <taxon>Flavobacteriaceae</taxon>
    </lineage>
</organism>
<dbReference type="RefSeq" id="WP_090839302.1">
    <property type="nucleotide sequence ID" value="NZ_FORM01000004.1"/>
</dbReference>
<dbReference type="GO" id="GO:0016740">
    <property type="term" value="F:transferase activity"/>
    <property type="evidence" value="ECO:0007669"/>
    <property type="project" value="UniProtKB-KW"/>
</dbReference>
<dbReference type="STRING" id="1144750.SAMN05443431_104178"/>
<evidence type="ECO:0000313" key="1">
    <source>
        <dbReference type="EMBL" id="SFJ09512.1"/>
    </source>
</evidence>
<dbReference type="AlphaFoldDB" id="A0A1I3NK12"/>
<keyword evidence="1" id="KW-0808">Transferase</keyword>
<dbReference type="InterPro" id="IPR011004">
    <property type="entry name" value="Trimer_LpxA-like_sf"/>
</dbReference>
<keyword evidence="2" id="KW-1185">Reference proteome</keyword>